<reference evidence="1" key="1">
    <citation type="submission" date="2019-11" db="EMBL/GenBank/DDBJ databases">
        <title>Nori genome reveals adaptations in red seaweeds to the harsh intertidal environment.</title>
        <authorList>
            <person name="Wang D."/>
            <person name="Mao Y."/>
        </authorList>
    </citation>
    <scope>NUCLEOTIDE SEQUENCE</scope>
    <source>
        <tissue evidence="1">Gametophyte</tissue>
    </source>
</reference>
<protein>
    <submittedName>
        <fullName evidence="1">Uncharacterized protein</fullName>
    </submittedName>
</protein>
<comment type="caution">
    <text evidence="1">The sequence shown here is derived from an EMBL/GenBank/DDBJ whole genome shotgun (WGS) entry which is preliminary data.</text>
</comment>
<evidence type="ECO:0000313" key="2">
    <source>
        <dbReference type="Proteomes" id="UP000798662"/>
    </source>
</evidence>
<gene>
    <name evidence="1" type="ORF">I4F81_000837</name>
</gene>
<proteinExistence type="predicted"/>
<evidence type="ECO:0000313" key="1">
    <source>
        <dbReference type="EMBL" id="KAK1858226.1"/>
    </source>
</evidence>
<keyword evidence="2" id="KW-1185">Reference proteome</keyword>
<accession>A0ACC3BJW5</accession>
<organism evidence="1 2">
    <name type="scientific">Pyropia yezoensis</name>
    <name type="common">Susabi-nori</name>
    <name type="synonym">Porphyra yezoensis</name>
    <dbReference type="NCBI Taxonomy" id="2788"/>
    <lineage>
        <taxon>Eukaryota</taxon>
        <taxon>Rhodophyta</taxon>
        <taxon>Bangiophyceae</taxon>
        <taxon>Bangiales</taxon>
        <taxon>Bangiaceae</taxon>
        <taxon>Pyropia</taxon>
    </lineage>
</organism>
<name>A0ACC3BJW5_PYRYE</name>
<dbReference type="EMBL" id="CM020618">
    <property type="protein sequence ID" value="KAK1858226.1"/>
    <property type="molecule type" value="Genomic_DNA"/>
</dbReference>
<dbReference type="Proteomes" id="UP000798662">
    <property type="component" value="Chromosome 1"/>
</dbReference>
<sequence length="586" mass="57834">MSCCRPSGASPLPRRRAAAASSTAATTPTESTAAPPPLLPVAYTVERVGADRVRVKGMGAALAAHAALVGSATCSFDAGDGDGDERVCEMPCVVGPDGSMECVLPPPCGVAGAVGCGGATADTGAACKASECTKDTAGGGGGGGGGDCGGRGGGGGGGGVGCEGGGSRGGGVGPLGLSVRLGSVFATPRLTLGLAGPQCGVCGSYGFGCRCGALALLAGPSPPPPVGVVPDTDTPSTPKTAMTAEAGGGARGKDASYGGGRGGGCALKGTDGSDGLCTDDAPSAAAPLRWVPQLAVAAVSAHRRALAALQRTRGGCHRFSLWDQCVAEAVGTGLIVIFGVGVVCTATLTGSASGLWQVASVWGFGVALAILCTASVSGAHLNPAVSLAFALFRPDDFPWHKLLPYWAAQYTGGVVGGAINLALFGPLFSSLEARQGIVRGEAASVATATAFGQYFPNPGYASYVAAADVSPLRAMAVEAWGAGVMLFVILAIIDSRQKLMGGKEMIPFYIGSTNAVLISLYAPLTQAGWNPARDLGPRIVAALAGWGSVAIPGPRNGFWVYIVGPKIGAPLGALAYEMLIAPGLDQ</sequence>